<dbReference type="Pfam" id="PF13408">
    <property type="entry name" value="Zn_ribbon_recom"/>
    <property type="match status" value="1"/>
</dbReference>
<dbReference type="InterPro" id="IPR050639">
    <property type="entry name" value="SSR_resolvase"/>
</dbReference>
<organism evidence="4 5">
    <name type="scientific">Azospirillum oleiclasticum</name>
    <dbReference type="NCBI Taxonomy" id="2735135"/>
    <lineage>
        <taxon>Bacteria</taxon>
        <taxon>Pseudomonadati</taxon>
        <taxon>Pseudomonadota</taxon>
        <taxon>Alphaproteobacteria</taxon>
        <taxon>Rhodospirillales</taxon>
        <taxon>Azospirillaceae</taxon>
        <taxon>Azospirillum</taxon>
    </lineage>
</organism>
<reference evidence="4 5" key="1">
    <citation type="submission" date="2020-05" db="EMBL/GenBank/DDBJ databases">
        <title>Azospirillum oleiclasticum sp. nov, a nitrogen-fixing and heavy crude oil-emulsifying bacterium isolated from the crude oil of Yumen Oilfield.</title>
        <authorList>
            <person name="Wu D."/>
            <person name="Cai M."/>
            <person name="Zhang X."/>
        </authorList>
    </citation>
    <scope>NUCLEOTIDE SEQUENCE [LARGE SCALE GENOMIC DNA]</scope>
    <source>
        <strain evidence="4 5">ROY-1-1-2</strain>
    </source>
</reference>
<dbReference type="InterPro" id="IPR011109">
    <property type="entry name" value="DNA_bind_recombinase_dom"/>
</dbReference>
<sequence>MVRRIIREYAAGESPRAIAARLNVEGVPGPNGREWGDTTIRGQVARGTGILNNALYIGRLAWNRCSYVKDPRTGKRLARPNPPEEWETFEVPHLRILDDDLWDRVKSQQEGVRTEMGRDGAGTPLNRAHRYLLSGLIRCGECGSPYVIVNGSQYGCNRSKGTCANDLRARRDEIEGRLLEGLRHRLMQPARLERFLTIAKANLECQARDGNRERAAMERKLRDVERKRSNILRAVEDGLYRREMKARLAELDTTEAGLRNAIAALVTDPAVPSAEWPVALAVGVGTRRQPPAGGRPRLPAAAQGEHDGDDARGLQPAPAEAFRWKSSLPWVSARVRNTKSPCGDASAGAFDLVAGRGFEPL</sequence>
<dbReference type="Pfam" id="PF07508">
    <property type="entry name" value="Recombinase"/>
    <property type="match status" value="1"/>
</dbReference>
<dbReference type="InterPro" id="IPR025827">
    <property type="entry name" value="Zn_ribbon_recom_dom"/>
</dbReference>
<evidence type="ECO:0000256" key="2">
    <source>
        <dbReference type="SAM" id="MobiDB-lite"/>
    </source>
</evidence>
<dbReference type="InterPro" id="IPR038109">
    <property type="entry name" value="DNA_bind_recomb_sf"/>
</dbReference>
<evidence type="ECO:0000313" key="4">
    <source>
        <dbReference type="EMBL" id="NYZ22126.1"/>
    </source>
</evidence>
<protein>
    <recommendedName>
        <fullName evidence="3">Recombinase domain-containing protein</fullName>
    </recommendedName>
</protein>
<feature type="non-terminal residue" evidence="4">
    <location>
        <position position="361"/>
    </location>
</feature>
<evidence type="ECO:0000256" key="1">
    <source>
        <dbReference type="SAM" id="Coils"/>
    </source>
</evidence>
<evidence type="ECO:0000259" key="3">
    <source>
        <dbReference type="PROSITE" id="PS51737"/>
    </source>
</evidence>
<gene>
    <name evidence="4" type="ORF">HND93_20625</name>
</gene>
<dbReference type="Proteomes" id="UP000584642">
    <property type="component" value="Unassembled WGS sequence"/>
</dbReference>
<dbReference type="Gene3D" id="3.90.1750.20">
    <property type="entry name" value="Putative Large Serine Recombinase, Chain B, Domain 2"/>
    <property type="match status" value="1"/>
</dbReference>
<feature type="compositionally biased region" description="Low complexity" evidence="2">
    <location>
        <begin position="287"/>
        <end position="303"/>
    </location>
</feature>
<dbReference type="RefSeq" id="WP_180283908.1">
    <property type="nucleotide sequence ID" value="NZ_JABFDB010000016.1"/>
</dbReference>
<accession>A0ABX2TD55</accession>
<comment type="caution">
    <text evidence="4">The sequence shown here is derived from an EMBL/GenBank/DDBJ whole genome shotgun (WGS) entry which is preliminary data.</text>
</comment>
<proteinExistence type="predicted"/>
<dbReference type="EMBL" id="JABFDB010000016">
    <property type="protein sequence ID" value="NYZ22126.1"/>
    <property type="molecule type" value="Genomic_DNA"/>
</dbReference>
<feature type="region of interest" description="Disordered" evidence="2">
    <location>
        <begin position="287"/>
        <end position="315"/>
    </location>
</feature>
<dbReference type="PROSITE" id="PS51737">
    <property type="entry name" value="RECOMBINASE_DNA_BIND"/>
    <property type="match status" value="1"/>
</dbReference>
<dbReference type="PANTHER" id="PTHR30461:SF23">
    <property type="entry name" value="DNA RECOMBINASE-RELATED"/>
    <property type="match status" value="1"/>
</dbReference>
<dbReference type="PANTHER" id="PTHR30461">
    <property type="entry name" value="DNA-INVERTASE FROM LAMBDOID PROPHAGE"/>
    <property type="match status" value="1"/>
</dbReference>
<keyword evidence="1" id="KW-0175">Coiled coil</keyword>
<evidence type="ECO:0000313" key="5">
    <source>
        <dbReference type="Proteomes" id="UP000584642"/>
    </source>
</evidence>
<feature type="coiled-coil region" evidence="1">
    <location>
        <begin position="200"/>
        <end position="234"/>
    </location>
</feature>
<feature type="domain" description="Recombinase" evidence="3">
    <location>
        <begin position="1"/>
        <end position="117"/>
    </location>
</feature>
<keyword evidence="5" id="KW-1185">Reference proteome</keyword>
<name>A0ABX2TD55_9PROT</name>